<dbReference type="AlphaFoldDB" id="A0A9K3PZB4"/>
<gene>
    <name evidence="3" type="ORF">IV203_025093</name>
    <name evidence="2" type="ORF">IV203_025162</name>
</gene>
<feature type="compositionally biased region" description="Low complexity" evidence="1">
    <location>
        <begin position="1"/>
        <end position="23"/>
    </location>
</feature>
<proteinExistence type="predicted"/>
<protein>
    <submittedName>
        <fullName evidence="3">Uncharacterized protein</fullName>
    </submittedName>
</protein>
<organism evidence="3 4">
    <name type="scientific">Nitzschia inconspicua</name>
    <dbReference type="NCBI Taxonomy" id="303405"/>
    <lineage>
        <taxon>Eukaryota</taxon>
        <taxon>Sar</taxon>
        <taxon>Stramenopiles</taxon>
        <taxon>Ochrophyta</taxon>
        <taxon>Bacillariophyta</taxon>
        <taxon>Bacillariophyceae</taxon>
        <taxon>Bacillariophycidae</taxon>
        <taxon>Bacillariales</taxon>
        <taxon>Bacillariaceae</taxon>
        <taxon>Nitzschia</taxon>
    </lineage>
</organism>
<name>A0A9K3PZB4_9STRA</name>
<feature type="compositionally biased region" description="Polar residues" evidence="1">
    <location>
        <begin position="113"/>
        <end position="125"/>
    </location>
</feature>
<dbReference type="Proteomes" id="UP000693970">
    <property type="component" value="Unassembled WGS sequence"/>
</dbReference>
<dbReference type="EMBL" id="JAGRRH010000032">
    <property type="protein sequence ID" value="KAG7339569.1"/>
    <property type="molecule type" value="Genomic_DNA"/>
</dbReference>
<reference evidence="3" key="2">
    <citation type="submission" date="2021-04" db="EMBL/GenBank/DDBJ databases">
        <authorList>
            <person name="Podell S."/>
        </authorList>
    </citation>
    <scope>NUCLEOTIDE SEQUENCE</scope>
    <source>
        <strain evidence="3">Hildebrandi</strain>
    </source>
</reference>
<dbReference type="EMBL" id="JAGRRH010000008">
    <property type="protein sequence ID" value="KAG7365652.1"/>
    <property type="molecule type" value="Genomic_DNA"/>
</dbReference>
<sequence>MMTAEEAQAVVPVAAQTTATEPVGVATFDDTKTTPPLQTNEQPKTTLKSPSQQQQKHEYIRSPPAILAVGAILDHILTCDCSFRQVSKVLHDETNDSLKLAYQHHQQPKSEEQALQQWSNTAAAF</sequence>
<feature type="compositionally biased region" description="Polar residues" evidence="1">
    <location>
        <begin position="33"/>
        <end position="54"/>
    </location>
</feature>
<evidence type="ECO:0000313" key="3">
    <source>
        <dbReference type="EMBL" id="KAG7365652.1"/>
    </source>
</evidence>
<evidence type="ECO:0000313" key="2">
    <source>
        <dbReference type="EMBL" id="KAG7339569.1"/>
    </source>
</evidence>
<evidence type="ECO:0000256" key="1">
    <source>
        <dbReference type="SAM" id="MobiDB-lite"/>
    </source>
</evidence>
<keyword evidence="4" id="KW-1185">Reference proteome</keyword>
<feature type="region of interest" description="Disordered" evidence="1">
    <location>
        <begin position="1"/>
        <end position="59"/>
    </location>
</feature>
<feature type="region of interest" description="Disordered" evidence="1">
    <location>
        <begin position="102"/>
        <end position="125"/>
    </location>
</feature>
<comment type="caution">
    <text evidence="3">The sequence shown here is derived from an EMBL/GenBank/DDBJ whole genome shotgun (WGS) entry which is preliminary data.</text>
</comment>
<accession>A0A9K3PZB4</accession>
<evidence type="ECO:0000313" key="4">
    <source>
        <dbReference type="Proteomes" id="UP000693970"/>
    </source>
</evidence>
<reference evidence="3" key="1">
    <citation type="journal article" date="2021" name="Sci. Rep.">
        <title>Diploid genomic architecture of Nitzschia inconspicua, an elite biomass production diatom.</title>
        <authorList>
            <person name="Oliver A."/>
            <person name="Podell S."/>
            <person name="Pinowska A."/>
            <person name="Traller J.C."/>
            <person name="Smith S.R."/>
            <person name="McClure R."/>
            <person name="Beliaev A."/>
            <person name="Bohutskyi P."/>
            <person name="Hill E.A."/>
            <person name="Rabines A."/>
            <person name="Zheng H."/>
            <person name="Allen L.Z."/>
            <person name="Kuo A."/>
            <person name="Grigoriev I.V."/>
            <person name="Allen A.E."/>
            <person name="Hazlebeck D."/>
            <person name="Allen E.E."/>
        </authorList>
    </citation>
    <scope>NUCLEOTIDE SEQUENCE</scope>
    <source>
        <strain evidence="3">Hildebrandi</strain>
    </source>
</reference>